<accession>A0A845ADC2</accession>
<dbReference type="RefSeq" id="WP_160738335.1">
    <property type="nucleotide sequence ID" value="NZ_WTYQ01000001.1"/>
</dbReference>
<dbReference type="NCBIfam" id="NF040700">
    <property type="entry name" value="VPA1262_N_dom"/>
    <property type="match status" value="1"/>
</dbReference>
<reference evidence="2 3" key="1">
    <citation type="submission" date="2019-12" db="EMBL/GenBank/DDBJ databases">
        <title>Genomic-based taxomic classification of the family Erythrobacteraceae.</title>
        <authorList>
            <person name="Xu L."/>
        </authorList>
    </citation>
    <scope>NUCLEOTIDE SEQUENCE [LARGE SCALE GENOMIC DNA]</scope>
    <source>
        <strain evidence="2 3">DSM 18604</strain>
    </source>
</reference>
<evidence type="ECO:0000256" key="1">
    <source>
        <dbReference type="SAM" id="MobiDB-lite"/>
    </source>
</evidence>
<gene>
    <name evidence="2" type="ORF">GRI39_03910</name>
</gene>
<proteinExistence type="predicted"/>
<dbReference type="EMBL" id="WTYQ01000001">
    <property type="protein sequence ID" value="MXP25188.1"/>
    <property type="molecule type" value="Genomic_DNA"/>
</dbReference>
<name>A0A845ADC2_9SPHN</name>
<evidence type="ECO:0000313" key="2">
    <source>
        <dbReference type="EMBL" id="MXP25188.1"/>
    </source>
</evidence>
<keyword evidence="3" id="KW-1185">Reference proteome</keyword>
<evidence type="ECO:0000313" key="3">
    <source>
        <dbReference type="Proteomes" id="UP000460561"/>
    </source>
</evidence>
<dbReference type="Proteomes" id="UP000460561">
    <property type="component" value="Unassembled WGS sequence"/>
</dbReference>
<feature type="region of interest" description="Disordered" evidence="1">
    <location>
        <begin position="309"/>
        <end position="352"/>
    </location>
</feature>
<dbReference type="AlphaFoldDB" id="A0A845ADC2"/>
<evidence type="ECO:0008006" key="4">
    <source>
        <dbReference type="Google" id="ProtNLM"/>
    </source>
</evidence>
<sequence length="504" mass="56448">MTANLPFDYAIIRFACLQPKEQGQNPRLVFASVEMLPSGRAIPDATPLDEKCYPPSLSTKMGRLFFRRVGLPAADALNWYRNLDVLPDQEGTHAKKPLEHVSLIDEPTWGADLWSALAVPLPPPLLPGPMDEDRIDPYAGANLEAVRVHRRLTTGDTAVDALHDLPEEKKKEAFRWLRLRTWVDFDLYPELMCSAALIVPDPDVRTVRSRLDRNETGQETVVFEFEWRGQPGAGLRLTAQEERYGSLVWQETFDVPADGVVRAPRPQPVEKIGWSLVHPVRGVIASEPMTGYLRAITLNINLQGRETRLFSKDGRGKNSQQSTRSVREVSSEKLTTGTPFPPPGSLAKGRERRRIARNSETEFWFDNPTVARDKLWDLISRAQSDVMLVDPYADGRDLLDYGMASTGARVRLLTAGKATVDRELFDISEGLRDMSKASKRAEARRMNVLIHDRFVTIDGSVWSLGASLNGLGGDATMLIRLRNPQPVLERLEHVWASATIIEAS</sequence>
<dbReference type="SUPFAM" id="SSF56024">
    <property type="entry name" value="Phospholipase D/nuclease"/>
    <property type="match status" value="1"/>
</dbReference>
<organism evidence="2 3">
    <name type="scientific">Altericroceibacterium indicum</name>
    <dbReference type="NCBI Taxonomy" id="374177"/>
    <lineage>
        <taxon>Bacteria</taxon>
        <taxon>Pseudomonadati</taxon>
        <taxon>Pseudomonadota</taxon>
        <taxon>Alphaproteobacteria</taxon>
        <taxon>Sphingomonadales</taxon>
        <taxon>Erythrobacteraceae</taxon>
        <taxon>Altericroceibacterium</taxon>
    </lineage>
</organism>
<comment type="caution">
    <text evidence="2">The sequence shown here is derived from an EMBL/GenBank/DDBJ whole genome shotgun (WGS) entry which is preliminary data.</text>
</comment>
<dbReference type="OrthoDB" id="1467909at2"/>
<protein>
    <recommendedName>
        <fullName evidence="4">Phospholipase D-like domain-containing protein</fullName>
    </recommendedName>
</protein>